<keyword evidence="3" id="KW-1185">Reference proteome</keyword>
<name>A0AAV4U9B3_9ARAC</name>
<feature type="compositionally biased region" description="Polar residues" evidence="1">
    <location>
        <begin position="59"/>
        <end position="70"/>
    </location>
</feature>
<proteinExistence type="predicted"/>
<reference evidence="2 3" key="1">
    <citation type="submission" date="2021-06" db="EMBL/GenBank/DDBJ databases">
        <title>Caerostris darwini draft genome.</title>
        <authorList>
            <person name="Kono N."/>
            <person name="Arakawa K."/>
        </authorList>
    </citation>
    <scope>NUCLEOTIDE SEQUENCE [LARGE SCALE GENOMIC DNA]</scope>
</reference>
<accession>A0AAV4U9B3</accession>
<dbReference type="AlphaFoldDB" id="A0AAV4U9B3"/>
<dbReference type="Proteomes" id="UP001054837">
    <property type="component" value="Unassembled WGS sequence"/>
</dbReference>
<evidence type="ECO:0000313" key="2">
    <source>
        <dbReference type="EMBL" id="GIY54355.1"/>
    </source>
</evidence>
<comment type="caution">
    <text evidence="2">The sequence shown here is derived from an EMBL/GenBank/DDBJ whole genome shotgun (WGS) entry which is preliminary data.</text>
</comment>
<feature type="region of interest" description="Disordered" evidence="1">
    <location>
        <begin position="57"/>
        <end position="79"/>
    </location>
</feature>
<evidence type="ECO:0000256" key="1">
    <source>
        <dbReference type="SAM" id="MobiDB-lite"/>
    </source>
</evidence>
<organism evidence="2 3">
    <name type="scientific">Caerostris darwini</name>
    <dbReference type="NCBI Taxonomy" id="1538125"/>
    <lineage>
        <taxon>Eukaryota</taxon>
        <taxon>Metazoa</taxon>
        <taxon>Ecdysozoa</taxon>
        <taxon>Arthropoda</taxon>
        <taxon>Chelicerata</taxon>
        <taxon>Arachnida</taxon>
        <taxon>Araneae</taxon>
        <taxon>Araneomorphae</taxon>
        <taxon>Entelegynae</taxon>
        <taxon>Araneoidea</taxon>
        <taxon>Araneidae</taxon>
        <taxon>Caerostris</taxon>
    </lineage>
</organism>
<gene>
    <name evidence="2" type="ORF">CDAR_217591</name>
</gene>
<dbReference type="EMBL" id="BPLQ01010914">
    <property type="protein sequence ID" value="GIY54355.1"/>
    <property type="molecule type" value="Genomic_DNA"/>
</dbReference>
<sequence length="105" mass="12049">MFIILNKIIKKYSCVNTHCLRRLEKLRQPSSRTNAHLKQVAVTSLFPCEGLEQGDVTDSLISDVTPTNQRPPLDSGKSESSALPFFCLREMNQLEIFLLFCYKWV</sequence>
<evidence type="ECO:0000313" key="3">
    <source>
        <dbReference type="Proteomes" id="UP001054837"/>
    </source>
</evidence>
<protein>
    <submittedName>
        <fullName evidence="2">Uncharacterized protein</fullName>
    </submittedName>
</protein>